<keyword evidence="6" id="KW-1015">Disulfide bond</keyword>
<comment type="caution">
    <text evidence="8">The sequence shown here is derived from an EMBL/GenBank/DDBJ whole genome shotgun (WGS) entry which is preliminary data.</text>
</comment>
<dbReference type="EMBL" id="CACTIH010000198">
    <property type="protein sequence ID" value="CAA2956820.1"/>
    <property type="molecule type" value="Genomic_DNA"/>
</dbReference>
<evidence type="ECO:0000313" key="9">
    <source>
        <dbReference type="Proteomes" id="UP000594638"/>
    </source>
</evidence>
<organism evidence="8 9">
    <name type="scientific">Olea europaea subsp. europaea</name>
    <dbReference type="NCBI Taxonomy" id="158383"/>
    <lineage>
        <taxon>Eukaryota</taxon>
        <taxon>Viridiplantae</taxon>
        <taxon>Streptophyta</taxon>
        <taxon>Embryophyta</taxon>
        <taxon>Tracheophyta</taxon>
        <taxon>Spermatophyta</taxon>
        <taxon>Magnoliopsida</taxon>
        <taxon>eudicotyledons</taxon>
        <taxon>Gunneridae</taxon>
        <taxon>Pentapetalae</taxon>
        <taxon>asterids</taxon>
        <taxon>lamiids</taxon>
        <taxon>Lamiales</taxon>
        <taxon>Oleaceae</taxon>
        <taxon>Oleeae</taxon>
        <taxon>Olea</taxon>
    </lineage>
</organism>
<dbReference type="PANTHER" id="PTHR33109:SF7">
    <property type="entry name" value="EPIDERMAL PATTERNING FACTOR-LIKE PROTEIN 2"/>
    <property type="match status" value="1"/>
</dbReference>
<accession>A0A8S0PTA5</accession>
<dbReference type="Gramene" id="OE9A011616T2">
    <property type="protein sequence ID" value="OE9A011616C2"/>
    <property type="gene ID" value="OE9A011616"/>
</dbReference>
<evidence type="ECO:0000256" key="1">
    <source>
        <dbReference type="ARBA" id="ARBA00004613"/>
    </source>
</evidence>
<keyword evidence="9" id="KW-1185">Reference proteome</keyword>
<dbReference type="PANTHER" id="PTHR33109">
    <property type="entry name" value="EPIDERMAL PATTERNING FACTOR-LIKE PROTEIN 4"/>
    <property type="match status" value="1"/>
</dbReference>
<dbReference type="GO" id="GO:0010052">
    <property type="term" value="P:guard cell differentiation"/>
    <property type="evidence" value="ECO:0007669"/>
    <property type="project" value="UniProtKB-UniRule"/>
</dbReference>
<evidence type="ECO:0000256" key="6">
    <source>
        <dbReference type="ARBA" id="ARBA00023157"/>
    </source>
</evidence>
<name>A0A8S0PTA5_OLEEU</name>
<dbReference type="InterPro" id="IPR039455">
    <property type="entry name" value="EPFL"/>
</dbReference>
<evidence type="ECO:0000256" key="3">
    <source>
        <dbReference type="ARBA" id="ARBA00022473"/>
    </source>
</evidence>
<sequence length="143" mass="16266">MHKYFLHKISCRSFSGMGCSHNLVCGHRLHHFAISFLFLLISSSSQLRIFNGAEGRKLVQRVDNSQTVSEEKSILRAQIGSRPPRCERRCSSCAQCEAIQVPTNPQTRNEFKNSTIGYARIDDHSNYKPMSWKCKCGSLIFNP</sequence>
<keyword evidence="3 7" id="KW-0217">Developmental protein</keyword>
<keyword evidence="5" id="KW-0732">Signal</keyword>
<evidence type="ECO:0000256" key="7">
    <source>
        <dbReference type="RuleBase" id="RU367102"/>
    </source>
</evidence>
<dbReference type="OrthoDB" id="614712at2759"/>
<dbReference type="Proteomes" id="UP000594638">
    <property type="component" value="Unassembled WGS sequence"/>
</dbReference>
<protein>
    <recommendedName>
        <fullName evidence="7">Epidermal patterning factor-like protein</fullName>
    </recommendedName>
</protein>
<evidence type="ECO:0000256" key="5">
    <source>
        <dbReference type="ARBA" id="ARBA00022729"/>
    </source>
</evidence>
<evidence type="ECO:0000256" key="4">
    <source>
        <dbReference type="ARBA" id="ARBA00022525"/>
    </source>
</evidence>
<evidence type="ECO:0000313" key="8">
    <source>
        <dbReference type="EMBL" id="CAA2956820.1"/>
    </source>
</evidence>
<comment type="function">
    <text evidence="7">Controls stomatal patterning.</text>
</comment>
<keyword evidence="4 7" id="KW-0964">Secreted</keyword>
<reference evidence="8 9" key="1">
    <citation type="submission" date="2019-12" db="EMBL/GenBank/DDBJ databases">
        <authorList>
            <person name="Alioto T."/>
            <person name="Alioto T."/>
            <person name="Gomez Garrido J."/>
        </authorList>
    </citation>
    <scope>NUCLEOTIDE SEQUENCE [LARGE SCALE GENOMIC DNA]</scope>
</reference>
<evidence type="ECO:0000256" key="2">
    <source>
        <dbReference type="ARBA" id="ARBA00008127"/>
    </source>
</evidence>
<gene>
    <name evidence="8" type="ORF">OLEA9_A011616</name>
</gene>
<comment type="subcellular location">
    <subcellularLocation>
        <location evidence="1 7">Secreted</location>
    </subcellularLocation>
</comment>
<dbReference type="GO" id="GO:0005576">
    <property type="term" value="C:extracellular region"/>
    <property type="evidence" value="ECO:0007669"/>
    <property type="project" value="UniProtKB-SubCell"/>
</dbReference>
<comment type="similarity">
    <text evidence="2 7">Belongs to the plant cysteine rich small secretory peptide family. Epidermal patterning factor subfamily.</text>
</comment>
<dbReference type="Pfam" id="PF17181">
    <property type="entry name" value="EPF"/>
    <property type="match status" value="1"/>
</dbReference>
<proteinExistence type="inferred from homology"/>
<dbReference type="AlphaFoldDB" id="A0A8S0PTA5"/>